<accession>A0A8J2RFI3</accession>
<dbReference type="AlphaFoldDB" id="A0A8J2RFI3"/>
<gene>
    <name evidence="2" type="ORF">DCHRY22_LOCUS13476</name>
</gene>
<dbReference type="PANTHER" id="PTHR10773">
    <property type="entry name" value="DNA-DIRECTED RNA POLYMERASES I, II, AND III SUBUNIT RPABC2"/>
    <property type="match status" value="1"/>
</dbReference>
<comment type="caution">
    <text evidence="2">The sequence shown here is derived from an EMBL/GenBank/DDBJ whole genome shotgun (WGS) entry which is preliminary data.</text>
</comment>
<organism evidence="2 3">
    <name type="scientific">Danaus chrysippus</name>
    <name type="common">African queen</name>
    <dbReference type="NCBI Taxonomy" id="151541"/>
    <lineage>
        <taxon>Eukaryota</taxon>
        <taxon>Metazoa</taxon>
        <taxon>Ecdysozoa</taxon>
        <taxon>Arthropoda</taxon>
        <taxon>Hexapoda</taxon>
        <taxon>Insecta</taxon>
        <taxon>Pterygota</taxon>
        <taxon>Neoptera</taxon>
        <taxon>Endopterygota</taxon>
        <taxon>Lepidoptera</taxon>
        <taxon>Glossata</taxon>
        <taxon>Ditrysia</taxon>
        <taxon>Papilionoidea</taxon>
        <taxon>Nymphalidae</taxon>
        <taxon>Danainae</taxon>
        <taxon>Danaini</taxon>
        <taxon>Danaina</taxon>
        <taxon>Danaus</taxon>
        <taxon>Anosia</taxon>
    </lineage>
</organism>
<protein>
    <submittedName>
        <fullName evidence="2">(African queen) hypothetical protein</fullName>
    </submittedName>
</protein>
<sequence>MVSRETTPIPTPNLDSGSPVQPSDLKVTVINSSNKAQETELSEKLGGGALEYVSGSSLPSVNSCTTLSECDSPSTSVENKRKSTFKTNPGKKRLKCPENWIDNKRKSLLNSGQQYVSRGGKLKNKKELRPACSTSCKLKCFDKFDTDVRQNIHSNFWQLADHTKQWEFINKFTKKILKKRMTTEGPSRRQFTTKYFLPAPKDDTFKTEQVCMKMFLNTFSITDQFVRTAHSKLNQEGITLTDNRGKHAHHPTVVDSEMIKSVCDHVASLQPIESHYTRKDNSKLYLDSNLNMSRMFALYKRWDQLLKYSNQAHTLRQYRDVINSNMNVTFFVPKKDMRDKCHSYSNDVSPTEQ</sequence>
<dbReference type="Proteomes" id="UP000789524">
    <property type="component" value="Unassembled WGS sequence"/>
</dbReference>
<dbReference type="EMBL" id="CAKASE010000079">
    <property type="protein sequence ID" value="CAG9579977.1"/>
    <property type="molecule type" value="Genomic_DNA"/>
</dbReference>
<evidence type="ECO:0000313" key="2">
    <source>
        <dbReference type="EMBL" id="CAG9579977.1"/>
    </source>
</evidence>
<dbReference type="OrthoDB" id="6136790at2759"/>
<keyword evidence="3" id="KW-1185">Reference proteome</keyword>
<feature type="compositionally biased region" description="Polar residues" evidence="1">
    <location>
        <begin position="1"/>
        <end position="21"/>
    </location>
</feature>
<feature type="region of interest" description="Disordered" evidence="1">
    <location>
        <begin position="1"/>
        <end position="22"/>
    </location>
</feature>
<evidence type="ECO:0000256" key="1">
    <source>
        <dbReference type="SAM" id="MobiDB-lite"/>
    </source>
</evidence>
<proteinExistence type="predicted"/>
<dbReference type="PANTHER" id="PTHR10773:SF19">
    <property type="match status" value="1"/>
</dbReference>
<name>A0A8J2RFI3_9NEOP</name>
<evidence type="ECO:0000313" key="3">
    <source>
        <dbReference type="Proteomes" id="UP000789524"/>
    </source>
</evidence>
<reference evidence="2" key="1">
    <citation type="submission" date="2021-09" db="EMBL/GenBank/DDBJ databases">
        <authorList>
            <person name="Martin H S."/>
        </authorList>
    </citation>
    <scope>NUCLEOTIDE SEQUENCE</scope>
</reference>